<gene>
    <name evidence="5" type="ORF">B0H16DRAFT_1448057</name>
</gene>
<organism evidence="5 6">
    <name type="scientific">Mycena metata</name>
    <dbReference type="NCBI Taxonomy" id="1033252"/>
    <lineage>
        <taxon>Eukaryota</taxon>
        <taxon>Fungi</taxon>
        <taxon>Dikarya</taxon>
        <taxon>Basidiomycota</taxon>
        <taxon>Agaricomycotina</taxon>
        <taxon>Agaricomycetes</taxon>
        <taxon>Agaricomycetidae</taxon>
        <taxon>Agaricales</taxon>
        <taxon>Marasmiineae</taxon>
        <taxon>Mycenaceae</taxon>
        <taxon>Mycena</taxon>
    </lineage>
</organism>
<dbReference type="InterPro" id="IPR005399">
    <property type="entry name" value="K_chnl_volt-dep_bsu_KCNAB-rel"/>
</dbReference>
<protein>
    <submittedName>
        <fullName evidence="5">NADP-dependent oxidoreductase domain-containing protein</fullName>
    </submittedName>
</protein>
<keyword evidence="3" id="KW-0560">Oxidoreductase</keyword>
<sequence>MEEIVRAFSYVIEKGWAFLVLPRSGSVQFKARIFRTLNWTAGPVQQSPRTSNRTQKAAFYWGTSEWTAQQIEEAHRPHFLSPKPSMLHRERAEKEYVLALLTVACKPVVQKYGLGTTAFSALHYGLLTGKYNDGIPPDSRFGAPQRQGRLETAEAQEIIRKVRELTKIAEAALALAWVAKHPNTSTIILGVSSVQQVLDNLKALEVLPKLTSDVMEQIEKIMDNKPAVESDNGRPDLDMSRRVSYRSRYYARKGLRGIVVNFFQVN</sequence>
<evidence type="ECO:0000313" key="6">
    <source>
        <dbReference type="Proteomes" id="UP001215598"/>
    </source>
</evidence>
<dbReference type="InterPro" id="IPR023210">
    <property type="entry name" value="NADP_OxRdtase_dom"/>
</dbReference>
<dbReference type="PANTHER" id="PTHR43150:SF2">
    <property type="entry name" value="HYPERKINETIC, ISOFORM M"/>
    <property type="match status" value="1"/>
</dbReference>
<keyword evidence="6" id="KW-1185">Reference proteome</keyword>
<proteinExistence type="inferred from homology"/>
<dbReference type="Pfam" id="PF00248">
    <property type="entry name" value="Aldo_ket_red"/>
    <property type="match status" value="1"/>
</dbReference>
<dbReference type="EMBL" id="JARKIB010000005">
    <property type="protein sequence ID" value="KAJ7779602.1"/>
    <property type="molecule type" value="Genomic_DNA"/>
</dbReference>
<dbReference type="InterPro" id="IPR036812">
    <property type="entry name" value="NAD(P)_OxRdtase_dom_sf"/>
</dbReference>
<comment type="caution">
    <text evidence="5">The sequence shown here is derived from an EMBL/GenBank/DDBJ whole genome shotgun (WGS) entry which is preliminary data.</text>
</comment>
<dbReference type="PANTHER" id="PTHR43150">
    <property type="entry name" value="HYPERKINETIC, ISOFORM M"/>
    <property type="match status" value="1"/>
</dbReference>
<name>A0AAD7K6T1_9AGAR</name>
<dbReference type="Gene3D" id="3.20.20.100">
    <property type="entry name" value="NADP-dependent oxidoreductase domain"/>
    <property type="match status" value="1"/>
</dbReference>
<evidence type="ECO:0000259" key="4">
    <source>
        <dbReference type="Pfam" id="PF00248"/>
    </source>
</evidence>
<accession>A0AAD7K6T1</accession>
<dbReference type="GO" id="GO:0016491">
    <property type="term" value="F:oxidoreductase activity"/>
    <property type="evidence" value="ECO:0007669"/>
    <property type="project" value="UniProtKB-KW"/>
</dbReference>
<evidence type="ECO:0000256" key="3">
    <source>
        <dbReference type="ARBA" id="ARBA00023002"/>
    </source>
</evidence>
<evidence type="ECO:0000256" key="1">
    <source>
        <dbReference type="ARBA" id="ARBA00006515"/>
    </source>
</evidence>
<comment type="similarity">
    <text evidence="1">Belongs to the shaker potassium channel beta subunit family.</text>
</comment>
<dbReference type="SUPFAM" id="SSF51430">
    <property type="entry name" value="NAD(P)-linked oxidoreductase"/>
    <property type="match status" value="1"/>
</dbReference>
<reference evidence="5" key="1">
    <citation type="submission" date="2023-03" db="EMBL/GenBank/DDBJ databases">
        <title>Massive genome expansion in bonnet fungi (Mycena s.s.) driven by repeated elements and novel gene families across ecological guilds.</title>
        <authorList>
            <consortium name="Lawrence Berkeley National Laboratory"/>
            <person name="Harder C.B."/>
            <person name="Miyauchi S."/>
            <person name="Viragh M."/>
            <person name="Kuo A."/>
            <person name="Thoen E."/>
            <person name="Andreopoulos B."/>
            <person name="Lu D."/>
            <person name="Skrede I."/>
            <person name="Drula E."/>
            <person name="Henrissat B."/>
            <person name="Morin E."/>
            <person name="Kohler A."/>
            <person name="Barry K."/>
            <person name="LaButti K."/>
            <person name="Morin E."/>
            <person name="Salamov A."/>
            <person name="Lipzen A."/>
            <person name="Mereny Z."/>
            <person name="Hegedus B."/>
            <person name="Baldrian P."/>
            <person name="Stursova M."/>
            <person name="Weitz H."/>
            <person name="Taylor A."/>
            <person name="Grigoriev I.V."/>
            <person name="Nagy L.G."/>
            <person name="Martin F."/>
            <person name="Kauserud H."/>
        </authorList>
    </citation>
    <scope>NUCLEOTIDE SEQUENCE</scope>
    <source>
        <strain evidence="5">CBHHK182m</strain>
    </source>
</reference>
<dbReference type="Proteomes" id="UP001215598">
    <property type="component" value="Unassembled WGS sequence"/>
</dbReference>
<evidence type="ECO:0000256" key="2">
    <source>
        <dbReference type="ARBA" id="ARBA00022857"/>
    </source>
</evidence>
<keyword evidence="2" id="KW-0521">NADP</keyword>
<feature type="domain" description="NADP-dependent oxidoreductase" evidence="4">
    <location>
        <begin position="60"/>
        <end position="221"/>
    </location>
</feature>
<dbReference type="AlphaFoldDB" id="A0AAD7K6T1"/>
<evidence type="ECO:0000313" key="5">
    <source>
        <dbReference type="EMBL" id="KAJ7779602.1"/>
    </source>
</evidence>